<dbReference type="WBParaSite" id="OFLC_0001603101-mRNA-1">
    <property type="protein sequence ID" value="OFLC_0001603101-mRNA-1"/>
    <property type="gene ID" value="OFLC_0001603101"/>
</dbReference>
<dbReference type="Proteomes" id="UP000267606">
    <property type="component" value="Unassembled WGS sequence"/>
</dbReference>
<evidence type="ECO:0000313" key="3">
    <source>
        <dbReference type="WBParaSite" id="OFLC_0001603101-mRNA-1"/>
    </source>
</evidence>
<reference evidence="3" key="1">
    <citation type="submission" date="2016-06" db="UniProtKB">
        <authorList>
            <consortium name="WormBaseParasite"/>
        </authorList>
    </citation>
    <scope>IDENTIFICATION</scope>
</reference>
<organism evidence="3">
    <name type="scientific">Onchocerca flexuosa</name>
    <dbReference type="NCBI Taxonomy" id="387005"/>
    <lineage>
        <taxon>Eukaryota</taxon>
        <taxon>Metazoa</taxon>
        <taxon>Ecdysozoa</taxon>
        <taxon>Nematoda</taxon>
        <taxon>Chromadorea</taxon>
        <taxon>Rhabditida</taxon>
        <taxon>Spirurina</taxon>
        <taxon>Spiruromorpha</taxon>
        <taxon>Filarioidea</taxon>
        <taxon>Onchocercidae</taxon>
        <taxon>Onchocerca</taxon>
    </lineage>
</organism>
<sequence>MIRDEKFLHLSKWGKACDLIPETSAATVSGVTARAPQGPGPFDKHQSYNSKKINLEAPLIWHLGFNGTEEIQVMRLLYKTAVSDFFFFEFSRHQLSKWKLFLNAVNKSSDNRKFSDFEYNNDFLRFWMILSFRASIRYL</sequence>
<accession>A0A183I8F6</accession>
<evidence type="ECO:0000313" key="2">
    <source>
        <dbReference type="Proteomes" id="UP000267606"/>
    </source>
</evidence>
<dbReference type="EMBL" id="UZAJ01043614">
    <property type="protein sequence ID" value="VDP26047.1"/>
    <property type="molecule type" value="Genomic_DNA"/>
</dbReference>
<protein>
    <submittedName>
        <fullName evidence="1 3">Uncharacterized protein</fullName>
    </submittedName>
</protein>
<evidence type="ECO:0000313" key="1">
    <source>
        <dbReference type="EMBL" id="VDP26047.1"/>
    </source>
</evidence>
<keyword evidence="2" id="KW-1185">Reference proteome</keyword>
<proteinExistence type="predicted"/>
<dbReference type="STRING" id="387005.A0A183I8F6"/>
<gene>
    <name evidence="1" type="ORF">OFLC_LOCUS16018</name>
</gene>
<dbReference type="AlphaFoldDB" id="A0A183I8F6"/>
<name>A0A183I8F6_9BILA</name>
<reference evidence="1 2" key="2">
    <citation type="submission" date="2018-11" db="EMBL/GenBank/DDBJ databases">
        <authorList>
            <consortium name="Pathogen Informatics"/>
        </authorList>
    </citation>
    <scope>NUCLEOTIDE SEQUENCE [LARGE SCALE GENOMIC DNA]</scope>
</reference>